<keyword evidence="3" id="KW-0949">S-adenosyl-L-methionine</keyword>
<sequence length="271" mass="30710">MDQFSVIEKYYNDNVEAEWNRFERHPIEFEITKRILSGNLPQPPARIIDIGGGPGRYSIWLAGQGYDVSLFDLAQANIDYAQKMANRANVRLREHITGNALHLSQYVENDTYDCALLMGPLYHLIEEEDRASVIRQTLACLKQGGSLISSFISGYAPIIDILKNYPDKMNGNIQEYLAYLEDGRNIVSDDNPGFTTAYFMDPKKIDAFMNNFNITKKGLFTVESILGPYENLLKSADTHTFDSCVELAMHFVEDPSCRACGEHLLYIGIKK</sequence>
<dbReference type="GO" id="GO:0032259">
    <property type="term" value="P:methylation"/>
    <property type="evidence" value="ECO:0007669"/>
    <property type="project" value="UniProtKB-KW"/>
</dbReference>
<dbReference type="PANTHER" id="PTHR43464:SF19">
    <property type="entry name" value="UBIQUINONE BIOSYNTHESIS O-METHYLTRANSFERASE, MITOCHONDRIAL"/>
    <property type="match status" value="1"/>
</dbReference>
<protein>
    <recommendedName>
        <fullName evidence="4">Methyltransferase domain-containing protein</fullName>
    </recommendedName>
</protein>
<evidence type="ECO:0000259" key="4">
    <source>
        <dbReference type="Pfam" id="PF13649"/>
    </source>
</evidence>
<dbReference type="PANTHER" id="PTHR43464">
    <property type="entry name" value="METHYLTRANSFERASE"/>
    <property type="match status" value="1"/>
</dbReference>
<reference evidence="5" key="1">
    <citation type="submission" date="2017-02" db="EMBL/GenBank/DDBJ databases">
        <authorList>
            <person name="Regsiter A."/>
            <person name="William W."/>
        </authorList>
    </citation>
    <scope>NUCLEOTIDE SEQUENCE</scope>
    <source>
        <strain evidence="5">BdmA 4</strain>
    </source>
</reference>
<dbReference type="InterPro" id="IPR029063">
    <property type="entry name" value="SAM-dependent_MTases_sf"/>
</dbReference>
<proteinExistence type="predicted"/>
<evidence type="ECO:0000313" key="5">
    <source>
        <dbReference type="EMBL" id="SLM19156.1"/>
    </source>
</evidence>
<evidence type="ECO:0000256" key="1">
    <source>
        <dbReference type="ARBA" id="ARBA00022603"/>
    </source>
</evidence>
<dbReference type="InterPro" id="IPR041698">
    <property type="entry name" value="Methyltransf_25"/>
</dbReference>
<gene>
    <name evidence="5" type="ORF">SPIRO4BDMA_50671</name>
</gene>
<feature type="domain" description="Methyltransferase" evidence="4">
    <location>
        <begin position="47"/>
        <end position="145"/>
    </location>
</feature>
<dbReference type="EMBL" id="FWDO01000005">
    <property type="protein sequence ID" value="SLM19156.1"/>
    <property type="molecule type" value="Genomic_DNA"/>
</dbReference>
<organism evidence="5">
    <name type="scientific">uncultured spirochete</name>
    <dbReference type="NCBI Taxonomy" id="156406"/>
    <lineage>
        <taxon>Bacteria</taxon>
        <taxon>Pseudomonadati</taxon>
        <taxon>Spirochaetota</taxon>
        <taxon>Spirochaetia</taxon>
        <taxon>Spirochaetales</taxon>
        <taxon>environmental samples</taxon>
    </lineage>
</organism>
<dbReference type="CDD" id="cd02440">
    <property type="entry name" value="AdoMet_MTases"/>
    <property type="match status" value="1"/>
</dbReference>
<name>A0A3P3XS73_9SPIR</name>
<keyword evidence="1" id="KW-0489">Methyltransferase</keyword>
<dbReference type="GO" id="GO:0008168">
    <property type="term" value="F:methyltransferase activity"/>
    <property type="evidence" value="ECO:0007669"/>
    <property type="project" value="UniProtKB-KW"/>
</dbReference>
<dbReference type="Pfam" id="PF13649">
    <property type="entry name" value="Methyltransf_25"/>
    <property type="match status" value="1"/>
</dbReference>
<dbReference type="Gene3D" id="3.40.50.150">
    <property type="entry name" value="Vaccinia Virus protein VP39"/>
    <property type="match status" value="1"/>
</dbReference>
<dbReference type="SUPFAM" id="SSF53335">
    <property type="entry name" value="S-adenosyl-L-methionine-dependent methyltransferases"/>
    <property type="match status" value="1"/>
</dbReference>
<evidence type="ECO:0000256" key="3">
    <source>
        <dbReference type="ARBA" id="ARBA00022691"/>
    </source>
</evidence>
<keyword evidence="2" id="KW-0808">Transferase</keyword>
<dbReference type="AlphaFoldDB" id="A0A3P3XS73"/>
<evidence type="ECO:0000256" key="2">
    <source>
        <dbReference type="ARBA" id="ARBA00022679"/>
    </source>
</evidence>
<accession>A0A3P3XS73</accession>